<dbReference type="SUPFAM" id="SSF53041">
    <property type="entry name" value="Resolvase-like"/>
    <property type="match status" value="1"/>
</dbReference>
<dbReference type="PANTHER" id="PTHR30461:SF23">
    <property type="entry name" value="DNA RECOMBINASE-RELATED"/>
    <property type="match status" value="1"/>
</dbReference>
<accession>B3T6M9</accession>
<feature type="domain" description="Resolvase/invertase-type recombinase catalytic" evidence="2">
    <location>
        <begin position="3"/>
        <end position="147"/>
    </location>
</feature>
<dbReference type="Gene3D" id="3.40.50.1390">
    <property type="entry name" value="Resolvase, N-terminal catalytic domain"/>
    <property type="match status" value="1"/>
</dbReference>
<organism evidence="3">
    <name type="scientific">uncultured marine microorganism HF4000_APKG2J17</name>
    <dbReference type="NCBI Taxonomy" id="455546"/>
    <lineage>
        <taxon>unclassified sequences</taxon>
        <taxon>environmental samples</taxon>
    </lineage>
</organism>
<dbReference type="InterPro" id="IPR036162">
    <property type="entry name" value="Resolvase-like_N_sf"/>
</dbReference>
<evidence type="ECO:0000256" key="1">
    <source>
        <dbReference type="ARBA" id="ARBA00009913"/>
    </source>
</evidence>
<evidence type="ECO:0000259" key="2">
    <source>
        <dbReference type="PROSITE" id="PS51736"/>
    </source>
</evidence>
<dbReference type="EMBL" id="EU016624">
    <property type="protein sequence ID" value="ABZ08238.1"/>
    <property type="molecule type" value="Genomic_DNA"/>
</dbReference>
<dbReference type="InterPro" id="IPR009057">
    <property type="entry name" value="Homeodomain-like_sf"/>
</dbReference>
<dbReference type="SMART" id="SM00857">
    <property type="entry name" value="Resolvase"/>
    <property type="match status" value="1"/>
</dbReference>
<evidence type="ECO:0000313" key="3">
    <source>
        <dbReference type="EMBL" id="ABZ08238.1"/>
    </source>
</evidence>
<proteinExistence type="inferred from homology"/>
<dbReference type="InterPro" id="IPR050639">
    <property type="entry name" value="SSR_resolvase"/>
</dbReference>
<dbReference type="SUPFAM" id="SSF46689">
    <property type="entry name" value="Homeodomain-like"/>
    <property type="match status" value="1"/>
</dbReference>
<name>B3T6M9_9ZZZZ</name>
<dbReference type="CDD" id="cd00338">
    <property type="entry name" value="Ser_Recombinase"/>
    <property type="match status" value="1"/>
</dbReference>
<reference evidence="3" key="1">
    <citation type="journal article" date="2008" name="ISME J.">
        <title>Genomic patterns of recombination, clonal divergence and environment in marine microbial populations.</title>
        <authorList>
            <person name="Konstantinidis K.T."/>
            <person name="Delong E.F."/>
        </authorList>
    </citation>
    <scope>NUCLEOTIDE SEQUENCE</scope>
</reference>
<dbReference type="GO" id="GO:0000150">
    <property type="term" value="F:DNA strand exchange activity"/>
    <property type="evidence" value="ECO:0007669"/>
    <property type="project" value="InterPro"/>
</dbReference>
<dbReference type="InterPro" id="IPR036388">
    <property type="entry name" value="WH-like_DNA-bd_sf"/>
</dbReference>
<dbReference type="PROSITE" id="PS51736">
    <property type="entry name" value="RECOMBINASES_3"/>
    <property type="match status" value="1"/>
</dbReference>
<gene>
    <name evidence="3" type="ORF">ALOHA_HF4000APKG2J17ctg1g45</name>
</gene>
<dbReference type="InterPro" id="IPR006119">
    <property type="entry name" value="Resolv_N"/>
</dbReference>
<protein>
    <submittedName>
        <fullName evidence="3">Putative Resolvase, N terminal domain protein</fullName>
    </submittedName>
</protein>
<comment type="similarity">
    <text evidence="1">Belongs to the site-specific recombinase resolvase family.</text>
</comment>
<dbReference type="Pfam" id="PF00239">
    <property type="entry name" value="Resolvase"/>
    <property type="match status" value="1"/>
</dbReference>
<dbReference type="Pfam" id="PF02796">
    <property type="entry name" value="HTH_7"/>
    <property type="match status" value="1"/>
</dbReference>
<sequence>MEKVAIYARISTDNLGQDVDRQLHEVREYCQRMGYEIVEEYVDEGFARTTRNRPALDKLIKDARQRKFHLVISDELSRFAGTPNLLLNLLEELKLWNVHLVSVKEGISTNNAMGELVATMLSAISKMELFNLSHRVKSGISNSRRKNGGAWGRRTNLTDDVAAQILERRKEGWGIKKLAKEFSVSHQTVRKVLPEFPDAASSSPQVI</sequence>
<dbReference type="InterPro" id="IPR006120">
    <property type="entry name" value="Resolvase_HTH_dom"/>
</dbReference>
<dbReference type="AlphaFoldDB" id="B3T6M9"/>
<dbReference type="GO" id="GO:0003677">
    <property type="term" value="F:DNA binding"/>
    <property type="evidence" value="ECO:0007669"/>
    <property type="project" value="InterPro"/>
</dbReference>
<dbReference type="PANTHER" id="PTHR30461">
    <property type="entry name" value="DNA-INVERTASE FROM LAMBDOID PROPHAGE"/>
    <property type="match status" value="1"/>
</dbReference>
<dbReference type="Gene3D" id="1.10.10.10">
    <property type="entry name" value="Winged helix-like DNA-binding domain superfamily/Winged helix DNA-binding domain"/>
    <property type="match status" value="1"/>
</dbReference>